<reference evidence="1 2" key="1">
    <citation type="submission" date="2015-11" db="EMBL/GenBank/DDBJ databases">
        <title>Description and complete genome sequence of a novel strain predominating in hypersaline microbial mats and representing a new family of the Bacteriodetes phylum.</title>
        <authorList>
            <person name="Spring S."/>
            <person name="Bunk B."/>
            <person name="Sproer C."/>
            <person name="Klenk H.-P."/>
        </authorList>
    </citation>
    <scope>NUCLEOTIDE SEQUENCE [LARGE SCALE GENOMIC DNA]</scope>
    <source>
        <strain evidence="1 2">L21-Spi-D4</strain>
    </source>
</reference>
<dbReference type="InterPro" id="IPR024747">
    <property type="entry name" value="Pyridox_Oxase-rel"/>
</dbReference>
<evidence type="ECO:0000313" key="2">
    <source>
        <dbReference type="Proteomes" id="UP000064893"/>
    </source>
</evidence>
<dbReference type="AlphaFoldDB" id="A0A0S2I5E7"/>
<dbReference type="Gene3D" id="2.30.110.10">
    <property type="entry name" value="Electron Transport, Fmn-binding Protein, Chain A"/>
    <property type="match status" value="1"/>
</dbReference>
<dbReference type="PANTHER" id="PTHR34071">
    <property type="entry name" value="5-NITROIMIDAZOLE ANTIBIOTICS RESISTANCE PROTEIN, NIMA-FAMILY-RELATED PROTEIN-RELATED"/>
    <property type="match status" value="1"/>
</dbReference>
<dbReference type="SUPFAM" id="SSF50475">
    <property type="entry name" value="FMN-binding split barrel"/>
    <property type="match status" value="1"/>
</dbReference>
<dbReference type="OrthoDB" id="9794935at2"/>
<accession>A0A0S2I5E7</accession>
<dbReference type="EMBL" id="CP013118">
    <property type="protein sequence ID" value="ALO17514.1"/>
    <property type="molecule type" value="Genomic_DNA"/>
</dbReference>
<dbReference type="Proteomes" id="UP000064893">
    <property type="component" value="Chromosome"/>
</dbReference>
<dbReference type="PANTHER" id="PTHR34071:SF2">
    <property type="entry name" value="FLAVIN-NUCLEOTIDE-BINDING PROTEIN"/>
    <property type="match status" value="1"/>
</dbReference>
<sequence length="156" mass="17975">MPTVWITDKQEQEDIIRKCDSCAMSMVDTNGDPYVVMMNYGYEDGVIYFHGDPKGRKMDILKENPKICLTMSTEHSIYYQNEKVACSYGMNYKSIVADGKVEFVEDYDEKVKALNLIMAQYVEGEFDYNSPAVKQVAVFKVKLNNLKAKNFGRFVR</sequence>
<protein>
    <submittedName>
        <fullName evidence="1">Putative flavin-nucleotide-binding protein</fullName>
    </submittedName>
</protein>
<gene>
    <name evidence="1" type="ORF">L21SP5_03923</name>
</gene>
<dbReference type="STRING" id="1307839.L21SP5_03923"/>
<keyword evidence="2" id="KW-1185">Reference proteome</keyword>
<evidence type="ECO:0000313" key="1">
    <source>
        <dbReference type="EMBL" id="ALO17514.1"/>
    </source>
</evidence>
<name>A0A0S2I5E7_9BACT</name>
<dbReference type="InterPro" id="IPR012349">
    <property type="entry name" value="Split_barrel_FMN-bd"/>
</dbReference>
<dbReference type="KEGG" id="blq:L21SP5_03923"/>
<dbReference type="RefSeq" id="WP_057954769.1">
    <property type="nucleotide sequence ID" value="NZ_CP013118.1"/>
</dbReference>
<proteinExistence type="predicted"/>
<dbReference type="Pfam" id="PF12900">
    <property type="entry name" value="Pyridox_ox_2"/>
    <property type="match status" value="1"/>
</dbReference>
<organism evidence="1 2">
    <name type="scientific">Salinivirga cyanobacteriivorans</name>
    <dbReference type="NCBI Taxonomy" id="1307839"/>
    <lineage>
        <taxon>Bacteria</taxon>
        <taxon>Pseudomonadati</taxon>
        <taxon>Bacteroidota</taxon>
        <taxon>Bacteroidia</taxon>
        <taxon>Bacteroidales</taxon>
        <taxon>Salinivirgaceae</taxon>
        <taxon>Salinivirga</taxon>
    </lineage>
</organism>